<accession>A0A4Z2HHR3</accession>
<protein>
    <submittedName>
        <fullName evidence="1">Uncharacterized protein</fullName>
    </submittedName>
</protein>
<gene>
    <name evidence="1" type="ORF">EYF80_025334</name>
</gene>
<evidence type="ECO:0000313" key="1">
    <source>
        <dbReference type="EMBL" id="TNN64483.1"/>
    </source>
</evidence>
<dbReference type="Proteomes" id="UP000314294">
    <property type="component" value="Unassembled WGS sequence"/>
</dbReference>
<dbReference type="AlphaFoldDB" id="A0A4Z2HHR3"/>
<proteinExistence type="predicted"/>
<evidence type="ECO:0000313" key="2">
    <source>
        <dbReference type="Proteomes" id="UP000314294"/>
    </source>
</evidence>
<keyword evidence="2" id="KW-1185">Reference proteome</keyword>
<comment type="caution">
    <text evidence="1">The sequence shown here is derived from an EMBL/GenBank/DDBJ whole genome shotgun (WGS) entry which is preliminary data.</text>
</comment>
<dbReference type="EMBL" id="SRLO01000252">
    <property type="protein sequence ID" value="TNN64483.1"/>
    <property type="molecule type" value="Genomic_DNA"/>
</dbReference>
<organism evidence="1 2">
    <name type="scientific">Liparis tanakae</name>
    <name type="common">Tanaka's snailfish</name>
    <dbReference type="NCBI Taxonomy" id="230148"/>
    <lineage>
        <taxon>Eukaryota</taxon>
        <taxon>Metazoa</taxon>
        <taxon>Chordata</taxon>
        <taxon>Craniata</taxon>
        <taxon>Vertebrata</taxon>
        <taxon>Euteleostomi</taxon>
        <taxon>Actinopterygii</taxon>
        <taxon>Neopterygii</taxon>
        <taxon>Teleostei</taxon>
        <taxon>Neoteleostei</taxon>
        <taxon>Acanthomorphata</taxon>
        <taxon>Eupercaria</taxon>
        <taxon>Perciformes</taxon>
        <taxon>Cottioidei</taxon>
        <taxon>Cottales</taxon>
        <taxon>Liparidae</taxon>
        <taxon>Liparis</taxon>
    </lineage>
</organism>
<sequence>MGGRITRRQAADAQREGTVRDRSDFLLVLTLMEGLFQFQLLQEALAQAAAAGLESGIETKTQKDASVRSAAGDGLPSVSQGEVWCCFTEDGACVRGVQDHSSKPLTHITCVSCPWSLQQEATESRVTKDPRVSLCLSELIS</sequence>
<name>A0A4Z2HHR3_9TELE</name>
<reference evidence="1 2" key="1">
    <citation type="submission" date="2019-03" db="EMBL/GenBank/DDBJ databases">
        <title>First draft genome of Liparis tanakae, snailfish: a comprehensive survey of snailfish specific genes.</title>
        <authorList>
            <person name="Kim W."/>
            <person name="Song I."/>
            <person name="Jeong J.-H."/>
            <person name="Kim D."/>
            <person name="Kim S."/>
            <person name="Ryu S."/>
            <person name="Song J.Y."/>
            <person name="Lee S.K."/>
        </authorList>
    </citation>
    <scope>NUCLEOTIDE SEQUENCE [LARGE SCALE GENOMIC DNA]</scope>
    <source>
        <tissue evidence="1">Muscle</tissue>
    </source>
</reference>